<dbReference type="Proteomes" id="UP000183832">
    <property type="component" value="Unassembled WGS sequence"/>
</dbReference>
<proteinExistence type="predicted"/>
<sequence>MQKIFLGFICISAIICASSAQFGVWSSEFIEAREDMLRNGNEWSLELDSAYTKFYSEVRDSMERLLSPLGSVFTEFSKAFGSVAQEDLSENVSENFNDFFELVNSTFIGFPITASITLSSLTSTFIHMGTSLTLAPVAQNFEMSMATALSTFFMKFTNPTEPISESCKAHILNQFTSNYEATKNKSLDDLELNRKYLGNSFNEVNMAADMVTKDTQALADKVYACSVQETSARTQCVQDIVDEYANCITCPYKNGLKSASSGIAFIGRKLYVEMSMEVTGMPMSNPYLFENLKSTCP</sequence>
<dbReference type="AlphaFoldDB" id="A0A1J1HJK8"/>
<evidence type="ECO:0000313" key="2">
    <source>
        <dbReference type="EMBL" id="CRK87738.1"/>
    </source>
</evidence>
<gene>
    <name evidence="2" type="ORF">CLUMA_CG001528</name>
</gene>
<evidence type="ECO:0000256" key="1">
    <source>
        <dbReference type="SAM" id="SignalP"/>
    </source>
</evidence>
<accession>A0A1J1HJK8</accession>
<keyword evidence="1" id="KW-0732">Signal</keyword>
<organism evidence="2 3">
    <name type="scientific">Clunio marinus</name>
    <dbReference type="NCBI Taxonomy" id="568069"/>
    <lineage>
        <taxon>Eukaryota</taxon>
        <taxon>Metazoa</taxon>
        <taxon>Ecdysozoa</taxon>
        <taxon>Arthropoda</taxon>
        <taxon>Hexapoda</taxon>
        <taxon>Insecta</taxon>
        <taxon>Pterygota</taxon>
        <taxon>Neoptera</taxon>
        <taxon>Endopterygota</taxon>
        <taxon>Diptera</taxon>
        <taxon>Nematocera</taxon>
        <taxon>Chironomoidea</taxon>
        <taxon>Chironomidae</taxon>
        <taxon>Clunio</taxon>
    </lineage>
</organism>
<feature type="signal peptide" evidence="1">
    <location>
        <begin position="1"/>
        <end position="20"/>
    </location>
</feature>
<protein>
    <submittedName>
        <fullName evidence="2">CLUMA_CG001528, isoform A</fullName>
    </submittedName>
</protein>
<name>A0A1J1HJK8_9DIPT</name>
<keyword evidence="3" id="KW-1185">Reference proteome</keyword>
<reference evidence="2 3" key="1">
    <citation type="submission" date="2015-04" db="EMBL/GenBank/DDBJ databases">
        <authorList>
            <person name="Syromyatnikov M.Y."/>
            <person name="Popov V.N."/>
        </authorList>
    </citation>
    <scope>NUCLEOTIDE SEQUENCE [LARGE SCALE GENOMIC DNA]</scope>
</reference>
<evidence type="ECO:0000313" key="3">
    <source>
        <dbReference type="Proteomes" id="UP000183832"/>
    </source>
</evidence>
<dbReference type="EMBL" id="CVRI01000004">
    <property type="protein sequence ID" value="CRK87738.1"/>
    <property type="molecule type" value="Genomic_DNA"/>
</dbReference>
<feature type="chain" id="PRO_5009619034" evidence="1">
    <location>
        <begin position="21"/>
        <end position="297"/>
    </location>
</feature>